<keyword evidence="1" id="KW-0472">Membrane</keyword>
<name>A0A9J5XL56_SOLCO</name>
<protein>
    <submittedName>
        <fullName evidence="2">Uncharacterized protein</fullName>
    </submittedName>
</protein>
<reference evidence="2 3" key="1">
    <citation type="submission" date="2020-09" db="EMBL/GenBank/DDBJ databases">
        <title>De no assembly of potato wild relative species, Solanum commersonii.</title>
        <authorList>
            <person name="Cho K."/>
        </authorList>
    </citation>
    <scope>NUCLEOTIDE SEQUENCE [LARGE SCALE GENOMIC DNA]</scope>
    <source>
        <strain evidence="2">LZ3.2</strain>
        <tissue evidence="2">Leaf</tissue>
    </source>
</reference>
<evidence type="ECO:0000256" key="1">
    <source>
        <dbReference type="SAM" id="Phobius"/>
    </source>
</evidence>
<proteinExistence type="predicted"/>
<accession>A0A9J5XL56</accession>
<keyword evidence="3" id="KW-1185">Reference proteome</keyword>
<feature type="transmembrane region" description="Helical" evidence="1">
    <location>
        <begin position="47"/>
        <end position="66"/>
    </location>
</feature>
<dbReference type="Proteomes" id="UP000824120">
    <property type="component" value="Chromosome 9"/>
</dbReference>
<sequence length="89" mass="10222">MKPGEELLLLNGWENQTQKVGLKESTAISMHRRLSGRKCRQENVGSISYELGTVSVVILLILYWSVRTFSTDRLSNDLSRWNVNCSMYI</sequence>
<gene>
    <name evidence="2" type="ORF">H5410_048999</name>
</gene>
<organism evidence="2 3">
    <name type="scientific">Solanum commersonii</name>
    <name type="common">Commerson's wild potato</name>
    <name type="synonym">Commerson's nightshade</name>
    <dbReference type="NCBI Taxonomy" id="4109"/>
    <lineage>
        <taxon>Eukaryota</taxon>
        <taxon>Viridiplantae</taxon>
        <taxon>Streptophyta</taxon>
        <taxon>Embryophyta</taxon>
        <taxon>Tracheophyta</taxon>
        <taxon>Spermatophyta</taxon>
        <taxon>Magnoliopsida</taxon>
        <taxon>eudicotyledons</taxon>
        <taxon>Gunneridae</taxon>
        <taxon>Pentapetalae</taxon>
        <taxon>asterids</taxon>
        <taxon>lamiids</taxon>
        <taxon>Solanales</taxon>
        <taxon>Solanaceae</taxon>
        <taxon>Solanoideae</taxon>
        <taxon>Solaneae</taxon>
        <taxon>Solanum</taxon>
    </lineage>
</organism>
<keyword evidence="1" id="KW-0812">Transmembrane</keyword>
<dbReference type="AlphaFoldDB" id="A0A9J5XL56"/>
<dbReference type="EMBL" id="JACXVP010000009">
    <property type="protein sequence ID" value="KAG5588565.1"/>
    <property type="molecule type" value="Genomic_DNA"/>
</dbReference>
<evidence type="ECO:0000313" key="3">
    <source>
        <dbReference type="Proteomes" id="UP000824120"/>
    </source>
</evidence>
<comment type="caution">
    <text evidence="2">The sequence shown here is derived from an EMBL/GenBank/DDBJ whole genome shotgun (WGS) entry which is preliminary data.</text>
</comment>
<evidence type="ECO:0000313" key="2">
    <source>
        <dbReference type="EMBL" id="KAG5588565.1"/>
    </source>
</evidence>
<keyword evidence="1" id="KW-1133">Transmembrane helix</keyword>